<evidence type="ECO:0000256" key="2">
    <source>
        <dbReference type="ARBA" id="ARBA00022670"/>
    </source>
</evidence>
<dbReference type="OrthoDB" id="9813435at2"/>
<dbReference type="AlphaFoldDB" id="A0A1C6RX14"/>
<dbReference type="InterPro" id="IPR036852">
    <property type="entry name" value="Peptidase_S8/S53_dom_sf"/>
</dbReference>
<evidence type="ECO:0000256" key="8">
    <source>
        <dbReference type="SAM" id="SignalP"/>
    </source>
</evidence>
<evidence type="ECO:0000256" key="7">
    <source>
        <dbReference type="SAM" id="MobiDB-lite"/>
    </source>
</evidence>
<proteinExistence type="inferred from homology"/>
<dbReference type="PRINTS" id="PR00723">
    <property type="entry name" value="SUBTILISIN"/>
</dbReference>
<evidence type="ECO:0000313" key="10">
    <source>
        <dbReference type="EMBL" id="SCL21726.1"/>
    </source>
</evidence>
<feature type="active site" description="Charge relay system" evidence="5">
    <location>
        <position position="208"/>
    </location>
</feature>
<gene>
    <name evidence="10" type="ORF">GA0074692_1240</name>
</gene>
<evidence type="ECO:0000313" key="11">
    <source>
        <dbReference type="Proteomes" id="UP000198959"/>
    </source>
</evidence>
<dbReference type="InterPro" id="IPR023827">
    <property type="entry name" value="Peptidase_S8_Asp-AS"/>
</dbReference>
<keyword evidence="2 5" id="KW-0645">Protease</keyword>
<dbReference type="PROSITE" id="PS51892">
    <property type="entry name" value="SUBTILASE"/>
    <property type="match status" value="1"/>
</dbReference>
<dbReference type="Proteomes" id="UP000198959">
    <property type="component" value="Unassembled WGS sequence"/>
</dbReference>
<feature type="signal peptide" evidence="8">
    <location>
        <begin position="1"/>
        <end position="38"/>
    </location>
</feature>
<dbReference type="InterPro" id="IPR015500">
    <property type="entry name" value="Peptidase_S8_subtilisin-rel"/>
</dbReference>
<feature type="domain" description="Peptidase S8/S53" evidence="9">
    <location>
        <begin position="199"/>
        <end position="608"/>
    </location>
</feature>
<feature type="compositionally biased region" description="Low complexity" evidence="7">
    <location>
        <begin position="156"/>
        <end position="175"/>
    </location>
</feature>
<feature type="chain" id="PRO_5008745172" evidence="8">
    <location>
        <begin position="39"/>
        <end position="886"/>
    </location>
</feature>
<feature type="region of interest" description="Disordered" evidence="7">
    <location>
        <begin position="147"/>
        <end position="181"/>
    </location>
</feature>
<dbReference type="InterPro" id="IPR023828">
    <property type="entry name" value="Peptidase_S8_Ser-AS"/>
</dbReference>
<dbReference type="InterPro" id="IPR022398">
    <property type="entry name" value="Peptidase_S8_His-AS"/>
</dbReference>
<protein>
    <submittedName>
        <fullName evidence="10">Subtilase family protein</fullName>
    </submittedName>
</protein>
<dbReference type="PROSITE" id="PS00138">
    <property type="entry name" value="SUBTILASE_SER"/>
    <property type="match status" value="1"/>
</dbReference>
<keyword evidence="8" id="KW-0732">Signal</keyword>
<sequence>MPRHITAHPYRHRRTAAALAAAVVAAGGLSLLSAPVQAQPSTGTGDKLGNHDRALIAQYSRQHLRRSAPADAGQPTPDFVTLMIAVRDGRTEQAEQALAALGADVTRTEARIGYLKANVPFDDVEKVLALDDVVRVDVDELLKLDDTRPDLGTTSTTVTAEAGATPPAPSATTPADNAYLPTNETKSVDFKAAHPTYDGRGVTIGVMDTGIDPTHPALATTTTGERKLVDTVVATSQRNFIDLLFDSTWYSMTPANRVTGPTFTDPLLRQTWTGPAEGGLSISVKRISMSSLAGTYLGVLYRESDQAVWVDTDQDRDFTDEELMRPFRAASQIGYLGIDNPATPVNERVPFTVDLELDISSNGTDAVNINTLNEGHGTHVAGIAAANDMFGGAMDGQAPGAKLVSMRACHALGCSTAALTDGMIELATVHGVDVINMSIGSSPALNDGQSAQALLYNRLIDETGVQMFVSAGNSGAGANTLGDPTGADRVVSVGASVSRDTWWVNYGSKVAVDHDIMPFSSRGPREDGGFKPDITAPGSAVAPTPNWIASASVAETGYTLPPGYSMFNGTSMSSPQAAGAAALLLSAAKQSGISVTPAELRNAIYSSADFHSNVDVIAQGRGQLNVEDAWKYLRTDDRGVASDDVTVSAPVCTVLSGQLRTPHRGSGLFNDCAPDSGGQRVGESRSYPVTLTRTSGPADPVRYQLRLVGDDGTFHAPQTVALAKDVPTTIQVTASPRTEGTHDAMLVVDSARTKAVEQYAMLVVEAAAPLTVGTTWSAEGTVSRNGTVHYSVAVPAGATAMTVDLSGLAEGSQTRWWAFSPQGVNGEDSAAGTIYCYANYFDGNGCDPLRRTYVDPEPGVWEFVVESRRTSPLGDNPFRLEASITR</sequence>
<evidence type="ECO:0000256" key="6">
    <source>
        <dbReference type="RuleBase" id="RU003355"/>
    </source>
</evidence>
<evidence type="ECO:0000256" key="5">
    <source>
        <dbReference type="PROSITE-ProRule" id="PRU01240"/>
    </source>
</evidence>
<evidence type="ECO:0000256" key="3">
    <source>
        <dbReference type="ARBA" id="ARBA00022801"/>
    </source>
</evidence>
<dbReference type="GO" id="GO:0006508">
    <property type="term" value="P:proteolysis"/>
    <property type="evidence" value="ECO:0007669"/>
    <property type="project" value="UniProtKB-KW"/>
</dbReference>
<dbReference type="InterPro" id="IPR000209">
    <property type="entry name" value="Peptidase_S8/S53_dom"/>
</dbReference>
<dbReference type="PANTHER" id="PTHR43806:SF11">
    <property type="entry name" value="CEREVISIN-RELATED"/>
    <property type="match status" value="1"/>
</dbReference>
<keyword evidence="11" id="KW-1185">Reference proteome</keyword>
<accession>A0A1C6RX14</accession>
<dbReference type="PROSITE" id="PS00137">
    <property type="entry name" value="SUBTILASE_HIS"/>
    <property type="match status" value="1"/>
</dbReference>
<evidence type="ECO:0000256" key="1">
    <source>
        <dbReference type="ARBA" id="ARBA00011073"/>
    </source>
</evidence>
<evidence type="ECO:0000259" key="9">
    <source>
        <dbReference type="Pfam" id="PF00082"/>
    </source>
</evidence>
<dbReference type="STRING" id="145854.GA0074692_1240"/>
<comment type="similarity">
    <text evidence="1 5 6">Belongs to the peptidase S8 family.</text>
</comment>
<dbReference type="PANTHER" id="PTHR43806">
    <property type="entry name" value="PEPTIDASE S8"/>
    <property type="match status" value="1"/>
</dbReference>
<keyword evidence="4 5" id="KW-0720">Serine protease</keyword>
<feature type="active site" description="Charge relay system" evidence="5">
    <location>
        <position position="376"/>
    </location>
</feature>
<dbReference type="InterPro" id="IPR050131">
    <property type="entry name" value="Peptidase_S8_subtilisin-like"/>
</dbReference>
<dbReference type="Gene3D" id="3.40.50.200">
    <property type="entry name" value="Peptidase S8/S53 domain"/>
    <property type="match status" value="2"/>
</dbReference>
<organism evidence="10 11">
    <name type="scientific">Micromonospora pallida</name>
    <dbReference type="NCBI Taxonomy" id="145854"/>
    <lineage>
        <taxon>Bacteria</taxon>
        <taxon>Bacillati</taxon>
        <taxon>Actinomycetota</taxon>
        <taxon>Actinomycetes</taxon>
        <taxon>Micromonosporales</taxon>
        <taxon>Micromonosporaceae</taxon>
        <taxon>Micromonospora</taxon>
    </lineage>
</organism>
<dbReference type="RefSeq" id="WP_091640248.1">
    <property type="nucleotide sequence ID" value="NZ_FMHW01000002.1"/>
</dbReference>
<name>A0A1C6RX14_9ACTN</name>
<keyword evidence="3 5" id="KW-0378">Hydrolase</keyword>
<dbReference type="PROSITE" id="PS00136">
    <property type="entry name" value="SUBTILASE_ASP"/>
    <property type="match status" value="1"/>
</dbReference>
<dbReference type="EMBL" id="FMHW01000002">
    <property type="protein sequence ID" value="SCL21726.1"/>
    <property type="molecule type" value="Genomic_DNA"/>
</dbReference>
<reference evidence="11" key="1">
    <citation type="submission" date="2016-06" db="EMBL/GenBank/DDBJ databases">
        <authorList>
            <person name="Varghese N."/>
            <person name="Submissions Spin"/>
        </authorList>
    </citation>
    <scope>NUCLEOTIDE SEQUENCE [LARGE SCALE GENOMIC DNA]</scope>
    <source>
        <strain evidence="11">DSM 43817</strain>
    </source>
</reference>
<dbReference type="Pfam" id="PF00082">
    <property type="entry name" value="Peptidase_S8"/>
    <property type="match status" value="1"/>
</dbReference>
<dbReference type="GO" id="GO:0004252">
    <property type="term" value="F:serine-type endopeptidase activity"/>
    <property type="evidence" value="ECO:0007669"/>
    <property type="project" value="UniProtKB-UniRule"/>
</dbReference>
<dbReference type="SUPFAM" id="SSF52743">
    <property type="entry name" value="Subtilisin-like"/>
    <property type="match status" value="1"/>
</dbReference>
<evidence type="ECO:0000256" key="4">
    <source>
        <dbReference type="ARBA" id="ARBA00022825"/>
    </source>
</evidence>
<feature type="active site" description="Charge relay system" evidence="5">
    <location>
        <position position="571"/>
    </location>
</feature>